<dbReference type="GeneID" id="6449813"/>
<proteinExistence type="predicted"/>
<sequence>MGIPLSSGLLCIQGRVKRTYITHSDLLLCCVLSTMRTLRHSLGLQQTLCASTVMTSVNVSWNTVRLASRYSSCLTRT</sequence>
<dbReference type="EMBL" id="EU734174">
    <property type="protein sequence ID" value="ACF15934.1"/>
    <property type="molecule type" value="Genomic_DNA"/>
</dbReference>
<protein>
    <submittedName>
        <fullName evidence="1">Gp19.2</fullName>
    </submittedName>
</protein>
<dbReference type="OrthoDB" id="25669at10239"/>
<reference evidence="1 2" key="1">
    <citation type="submission" date="2008-05" db="EMBL/GenBank/DDBJ databases">
        <title>Genomic sequences and analysis of several T7-like bacteriophages.</title>
        <authorList>
            <person name="Savalia D."/>
            <person name="Severinov K."/>
            <person name="Molineux I."/>
        </authorList>
    </citation>
    <scope>NUCLEOTIDE SEQUENCE [LARGE SCALE GENOMIC DNA]</scope>
</reference>
<evidence type="ECO:0000313" key="1">
    <source>
        <dbReference type="EMBL" id="ACF15934.1"/>
    </source>
</evidence>
<dbReference type="Pfam" id="PF17571">
    <property type="entry name" value="DUF5477"/>
    <property type="match status" value="1"/>
</dbReference>
<keyword evidence="2" id="KW-1185">Reference proteome</keyword>
<dbReference type="Proteomes" id="UP000000615">
    <property type="component" value="Segment"/>
</dbReference>
<dbReference type="KEGG" id="vg:6449813"/>
<dbReference type="RefSeq" id="YP_002003985.1">
    <property type="nucleotide sequence ID" value="NC_011045.1"/>
</dbReference>
<dbReference type="InterPro" id="IPR020148">
    <property type="entry name" value="DUF5477"/>
</dbReference>
<accession>B3VD80</accession>
<gene>
    <name evidence="1" type="primary">19.2</name>
    <name evidence="1" type="ORF">AS5_0053</name>
</gene>
<evidence type="ECO:0000313" key="2">
    <source>
        <dbReference type="Proteomes" id="UP000000615"/>
    </source>
</evidence>
<name>B3VD80_9CAUD</name>
<organism evidence="1 2">
    <name type="scientific">Escherichia phage 13a</name>
    <dbReference type="NCBI Taxonomy" id="532076"/>
    <lineage>
        <taxon>Viruses</taxon>
        <taxon>Duplodnaviria</taxon>
        <taxon>Heunggongvirae</taxon>
        <taxon>Uroviricota</taxon>
        <taxon>Caudoviricetes</taxon>
        <taxon>Autographivirales</taxon>
        <taxon>Autotranscriptaviridae</taxon>
        <taxon>Studiervirinae</taxon>
        <taxon>Teseptimavirus</taxon>
        <taxon>Teseptimavirus 13a</taxon>
    </lineage>
</organism>